<proteinExistence type="predicted"/>
<sequence length="477" mass="53016">MAAPDIFTIIRNARQQGQYEMVIDAVRRLTASKPNIGKGWEELLNHALAAADEDAGLEIAKVMQEQNPRDPKCVLILAERFSRVGKSEIALMLVERLKKSAPANPALDYFHGVYSGHLGKLDEAAELFRAAIRRKPDFGDAWALLASTNRINQDDKAALQALLEKNTPHALPGAAYALGSLMHQKGKHEQAWQAWSMANAFDRKRRNFNLQGELNAMKDIQAAFDRMGDELPAVQQRVQGPRPVFIVGAARSGTSLTEQIVAATAGTRALGETMLSRIASWPLGNLGQGDMQKAGAFEPGKVEWARMEKVFRGLSGMRSEGAPVVTDKGAILHLFVGAMAHILPDARFIWVRRDPRDIAFSAWRAYFADGNRWRNDLSDSAAYLKGHVEMMQFWQDRMPDRVMRVDYETLASEPQSTTDDMLGFLDLPRLDLSRTNFERSNVPTASFAQIRGKISTQSVGGWKAYEKWIGPAFGHEG</sequence>
<dbReference type="RefSeq" id="WP_377379021.1">
    <property type="nucleotide sequence ID" value="NZ_JBHSSW010000012.1"/>
</dbReference>
<dbReference type="EMBL" id="JBHSSW010000012">
    <property type="protein sequence ID" value="MFC6198639.1"/>
    <property type="molecule type" value="Genomic_DNA"/>
</dbReference>
<keyword evidence="3" id="KW-1185">Reference proteome</keyword>
<dbReference type="Gene3D" id="3.40.50.300">
    <property type="entry name" value="P-loop containing nucleotide triphosphate hydrolases"/>
    <property type="match status" value="1"/>
</dbReference>
<dbReference type="InterPro" id="IPR027417">
    <property type="entry name" value="P-loop_NTPase"/>
</dbReference>
<dbReference type="PANTHER" id="PTHR12788">
    <property type="entry name" value="PROTEIN-TYROSINE SULFOTRANSFERASE 2"/>
    <property type="match status" value="1"/>
</dbReference>
<dbReference type="Gene3D" id="1.25.40.10">
    <property type="entry name" value="Tetratricopeptide repeat domain"/>
    <property type="match status" value="1"/>
</dbReference>
<evidence type="ECO:0000256" key="1">
    <source>
        <dbReference type="ARBA" id="ARBA00022679"/>
    </source>
</evidence>
<evidence type="ECO:0000313" key="3">
    <source>
        <dbReference type="Proteomes" id="UP001596303"/>
    </source>
</evidence>
<reference evidence="3" key="1">
    <citation type="journal article" date="2019" name="Int. J. Syst. Evol. Microbiol.">
        <title>The Global Catalogue of Microorganisms (GCM) 10K type strain sequencing project: providing services to taxonomists for standard genome sequencing and annotation.</title>
        <authorList>
            <consortium name="The Broad Institute Genomics Platform"/>
            <consortium name="The Broad Institute Genome Sequencing Center for Infectious Disease"/>
            <person name="Wu L."/>
            <person name="Ma J."/>
        </authorList>
    </citation>
    <scope>NUCLEOTIDE SEQUENCE [LARGE SCALE GENOMIC DNA]</scope>
    <source>
        <strain evidence="3">CGMCC-1.15741</strain>
    </source>
</reference>
<comment type="caution">
    <text evidence="2">The sequence shown here is derived from an EMBL/GenBank/DDBJ whole genome shotgun (WGS) entry which is preliminary data.</text>
</comment>
<gene>
    <name evidence="2" type="ORF">ACFQDM_11130</name>
</gene>
<name>A0ABW1SB31_9PROT</name>
<dbReference type="InterPro" id="IPR011990">
    <property type="entry name" value="TPR-like_helical_dom_sf"/>
</dbReference>
<organism evidence="2 3">
    <name type="scientific">Ponticaulis profundi</name>
    <dbReference type="NCBI Taxonomy" id="2665222"/>
    <lineage>
        <taxon>Bacteria</taxon>
        <taxon>Pseudomonadati</taxon>
        <taxon>Pseudomonadota</taxon>
        <taxon>Alphaproteobacteria</taxon>
        <taxon>Hyphomonadales</taxon>
        <taxon>Hyphomonadaceae</taxon>
        <taxon>Ponticaulis</taxon>
    </lineage>
</organism>
<dbReference type="Proteomes" id="UP001596303">
    <property type="component" value="Unassembled WGS sequence"/>
</dbReference>
<dbReference type="InterPro" id="IPR026634">
    <property type="entry name" value="TPST-like"/>
</dbReference>
<protein>
    <submittedName>
        <fullName evidence="2">Tetratricopeptide repeat-containing sulfotransferase family protein</fullName>
    </submittedName>
</protein>
<dbReference type="SUPFAM" id="SSF52540">
    <property type="entry name" value="P-loop containing nucleoside triphosphate hydrolases"/>
    <property type="match status" value="1"/>
</dbReference>
<evidence type="ECO:0000313" key="2">
    <source>
        <dbReference type="EMBL" id="MFC6198639.1"/>
    </source>
</evidence>
<dbReference type="PANTHER" id="PTHR12788:SF10">
    <property type="entry name" value="PROTEIN-TYROSINE SULFOTRANSFERASE"/>
    <property type="match status" value="1"/>
</dbReference>
<dbReference type="Pfam" id="PF13469">
    <property type="entry name" value="Sulfotransfer_3"/>
    <property type="match status" value="1"/>
</dbReference>
<dbReference type="SUPFAM" id="SSF48452">
    <property type="entry name" value="TPR-like"/>
    <property type="match status" value="1"/>
</dbReference>
<keyword evidence="1" id="KW-0808">Transferase</keyword>
<accession>A0ABW1SB31</accession>